<reference evidence="2 3" key="1">
    <citation type="submission" date="2014-10" db="EMBL/GenBank/DDBJ databases">
        <title>Genome sequence of Novosphingobium malaysiense MUSC 273(T).</title>
        <authorList>
            <person name="Lee L.-H."/>
        </authorList>
    </citation>
    <scope>NUCLEOTIDE SEQUENCE [LARGE SCALE GENOMIC DNA]</scope>
    <source>
        <strain evidence="2 3">MUSC 273</strain>
    </source>
</reference>
<dbReference type="InterPro" id="IPR006656">
    <property type="entry name" value="Mopterin_OxRdtase"/>
</dbReference>
<name>A0A0B1Z7V5_9SPHN</name>
<dbReference type="STRING" id="1348853.LK12_23535"/>
<dbReference type="SUPFAM" id="SSF53706">
    <property type="entry name" value="Formate dehydrogenase/DMSO reductase, domains 1-3"/>
    <property type="match status" value="1"/>
</dbReference>
<evidence type="ECO:0000313" key="3">
    <source>
        <dbReference type="Proteomes" id="UP000031057"/>
    </source>
</evidence>
<sequence length="135" mass="14654">VLARAESEDLLDTAFLEQHTKGFEDFKKSVHAASWDDIEAESGLSRADLEAAGDVYCNAKKVIGIYGMGVTQHVHGSQTIGMLVNLLLMRGNIGREGAGISPVRGHSNVQGQRTVGISEKPKLVPLDFLAERFDF</sequence>
<dbReference type="Pfam" id="PF00384">
    <property type="entry name" value="Molybdopterin"/>
    <property type="match status" value="1"/>
</dbReference>
<dbReference type="Proteomes" id="UP000031057">
    <property type="component" value="Unassembled WGS sequence"/>
</dbReference>
<dbReference type="PANTHER" id="PTHR43105">
    <property type="entry name" value="RESPIRATORY NITRATE REDUCTASE"/>
    <property type="match status" value="1"/>
</dbReference>
<protein>
    <recommendedName>
        <fullName evidence="1">Molybdopterin oxidoreductase domain-containing protein</fullName>
    </recommendedName>
</protein>
<dbReference type="EMBL" id="JTDI01000069">
    <property type="protein sequence ID" value="KHK86732.1"/>
    <property type="molecule type" value="Genomic_DNA"/>
</dbReference>
<accession>A0A0B1Z7V5</accession>
<feature type="domain" description="Molybdopterin oxidoreductase" evidence="1">
    <location>
        <begin position="58"/>
        <end position="108"/>
    </location>
</feature>
<evidence type="ECO:0000313" key="2">
    <source>
        <dbReference type="EMBL" id="KHK86732.1"/>
    </source>
</evidence>
<dbReference type="GO" id="GO:0016491">
    <property type="term" value="F:oxidoreductase activity"/>
    <property type="evidence" value="ECO:0007669"/>
    <property type="project" value="InterPro"/>
</dbReference>
<comment type="caution">
    <text evidence="2">The sequence shown here is derived from an EMBL/GenBank/DDBJ whole genome shotgun (WGS) entry which is preliminary data.</text>
</comment>
<proteinExistence type="predicted"/>
<gene>
    <name evidence="2" type="ORF">LK12_23535</name>
</gene>
<evidence type="ECO:0000259" key="1">
    <source>
        <dbReference type="Pfam" id="PF00384"/>
    </source>
</evidence>
<dbReference type="GO" id="GO:0016020">
    <property type="term" value="C:membrane"/>
    <property type="evidence" value="ECO:0007669"/>
    <property type="project" value="TreeGrafter"/>
</dbReference>
<dbReference type="InterPro" id="IPR050123">
    <property type="entry name" value="Prok_molybdopt-oxidoreductase"/>
</dbReference>
<keyword evidence="3" id="KW-1185">Reference proteome</keyword>
<dbReference type="PANTHER" id="PTHR43105:SF4">
    <property type="entry name" value="PROTEIN YDEP"/>
    <property type="match status" value="1"/>
</dbReference>
<feature type="non-terminal residue" evidence="2">
    <location>
        <position position="1"/>
    </location>
</feature>
<dbReference type="RefSeq" id="WP_039290919.1">
    <property type="nucleotide sequence ID" value="NZ_JTDI01000069.1"/>
</dbReference>
<dbReference type="OrthoDB" id="5287431at2"/>
<feature type="non-terminal residue" evidence="2">
    <location>
        <position position="135"/>
    </location>
</feature>
<dbReference type="Gene3D" id="3.40.228.10">
    <property type="entry name" value="Dimethylsulfoxide Reductase, domain 2"/>
    <property type="match status" value="1"/>
</dbReference>
<dbReference type="AlphaFoldDB" id="A0A0B1Z7V5"/>
<organism evidence="2 3">
    <name type="scientific">Novosphingobium malaysiense</name>
    <dbReference type="NCBI Taxonomy" id="1348853"/>
    <lineage>
        <taxon>Bacteria</taxon>
        <taxon>Pseudomonadati</taxon>
        <taxon>Pseudomonadota</taxon>
        <taxon>Alphaproteobacteria</taxon>
        <taxon>Sphingomonadales</taxon>
        <taxon>Sphingomonadaceae</taxon>
        <taxon>Novosphingobium</taxon>
    </lineage>
</organism>